<reference evidence="1 2" key="1">
    <citation type="journal article" date="2020" name="Harmful Algae">
        <title>Molecular and morphological characterization of a novel dihydroanatoxin-a producing Microcoleus species (cyanobacteria) from the Russian River, California, USA.</title>
        <authorList>
            <person name="Conklin K.Y."/>
            <person name="Stancheva R."/>
            <person name="Otten T.G."/>
            <person name="Fadness R."/>
            <person name="Boyer G.L."/>
            <person name="Read B."/>
            <person name="Zhang X."/>
            <person name="Sheath R.G."/>
        </authorList>
    </citation>
    <scope>NUCLEOTIDE SEQUENCE [LARGE SCALE GENOMIC DNA]</scope>
    <source>
        <strain evidence="1 2">PTRS2</strain>
    </source>
</reference>
<keyword evidence="2" id="KW-1185">Reference proteome</keyword>
<dbReference type="RefSeq" id="WP_340518120.1">
    <property type="nucleotide sequence ID" value="NZ_JBBLXS010000017.1"/>
</dbReference>
<sequence length="86" mass="10107">MRRSQFYLTQAIEDRSGPATGENIHQSYYTESHRIRNLPWRHDRILHASSSVRFVSAPDKIYIVRSPLKDCRQLGDNVKIIVLDPW</sequence>
<accession>A0ABU8YH82</accession>
<comment type="caution">
    <text evidence="1">The sequence shown here is derived from an EMBL/GenBank/DDBJ whole genome shotgun (WGS) entry which is preliminary data.</text>
</comment>
<evidence type="ECO:0000313" key="1">
    <source>
        <dbReference type="EMBL" id="MEK0183692.1"/>
    </source>
</evidence>
<gene>
    <name evidence="1" type="ORF">WMG39_02390</name>
</gene>
<protein>
    <submittedName>
        <fullName evidence="1">Uncharacterized protein</fullName>
    </submittedName>
</protein>
<organism evidence="1 2">
    <name type="scientific">Microcoleus anatoxicus PTRS2</name>
    <dbReference type="NCBI Taxonomy" id="2705321"/>
    <lineage>
        <taxon>Bacteria</taxon>
        <taxon>Bacillati</taxon>
        <taxon>Cyanobacteriota</taxon>
        <taxon>Cyanophyceae</taxon>
        <taxon>Oscillatoriophycideae</taxon>
        <taxon>Oscillatoriales</taxon>
        <taxon>Microcoleaceae</taxon>
        <taxon>Microcoleus</taxon>
        <taxon>Microcoleus anatoxicus</taxon>
    </lineage>
</organism>
<proteinExistence type="predicted"/>
<dbReference type="Proteomes" id="UP001384579">
    <property type="component" value="Unassembled WGS sequence"/>
</dbReference>
<dbReference type="EMBL" id="JBBLXS010000017">
    <property type="protein sequence ID" value="MEK0183692.1"/>
    <property type="molecule type" value="Genomic_DNA"/>
</dbReference>
<evidence type="ECO:0000313" key="2">
    <source>
        <dbReference type="Proteomes" id="UP001384579"/>
    </source>
</evidence>
<name>A0ABU8YH82_9CYAN</name>